<evidence type="ECO:0000313" key="6">
    <source>
        <dbReference type="Proteomes" id="UP000320390"/>
    </source>
</evidence>
<dbReference type="PANTHER" id="PTHR44591:SF14">
    <property type="entry name" value="PROTEIN PILG"/>
    <property type="match status" value="1"/>
</dbReference>
<dbReference type="InterPro" id="IPR011006">
    <property type="entry name" value="CheY-like_superfamily"/>
</dbReference>
<proteinExistence type="predicted"/>
<sequence length="189" mass="21103">MPNLETRSMLLVDDDETFRERLARALRDRGFDVRTASNVDEGVQLAEQDSPEYAVIDLRMPGKGGMDLLRELKRIDAGTRTVILTGYGSIATAVEAVRLGAINFIPKPADADDVVAAFEKYERGDPMEGPAVTSTYRAPTLARMEWEHIQRVLSDCGGNISESARRLGIHRRSLQRKLQRHAPQERGRA</sequence>
<dbReference type="RefSeq" id="WP_145200575.1">
    <property type="nucleotide sequence ID" value="NZ_CP036434.1"/>
</dbReference>
<reference evidence="5 6" key="1">
    <citation type="submission" date="2019-02" db="EMBL/GenBank/DDBJ databases">
        <title>Deep-cultivation of Planctomycetes and their phenomic and genomic characterization uncovers novel biology.</title>
        <authorList>
            <person name="Wiegand S."/>
            <person name="Jogler M."/>
            <person name="Boedeker C."/>
            <person name="Pinto D."/>
            <person name="Vollmers J."/>
            <person name="Rivas-Marin E."/>
            <person name="Kohn T."/>
            <person name="Peeters S.H."/>
            <person name="Heuer A."/>
            <person name="Rast P."/>
            <person name="Oberbeckmann S."/>
            <person name="Bunk B."/>
            <person name="Jeske O."/>
            <person name="Meyerdierks A."/>
            <person name="Storesund J.E."/>
            <person name="Kallscheuer N."/>
            <person name="Luecker S."/>
            <person name="Lage O.M."/>
            <person name="Pohl T."/>
            <person name="Merkel B.J."/>
            <person name="Hornburger P."/>
            <person name="Mueller R.-W."/>
            <person name="Bruemmer F."/>
            <person name="Labrenz M."/>
            <person name="Spormann A.M."/>
            <person name="Op den Camp H."/>
            <person name="Overmann J."/>
            <person name="Amann R."/>
            <person name="Jetten M.S.M."/>
            <person name="Mascher T."/>
            <person name="Medema M.H."/>
            <person name="Devos D.P."/>
            <person name="Kaster A.-K."/>
            <person name="Ovreas L."/>
            <person name="Rohde M."/>
            <person name="Galperin M.Y."/>
            <person name="Jogler C."/>
        </authorList>
    </citation>
    <scope>NUCLEOTIDE SEQUENCE [LARGE SCALE GENOMIC DNA]</scope>
    <source>
        <strain evidence="5 6">Poly30</strain>
    </source>
</reference>
<dbReference type="InterPro" id="IPR001789">
    <property type="entry name" value="Sig_transdc_resp-reg_receiver"/>
</dbReference>
<dbReference type="OrthoDB" id="9788090at2"/>
<gene>
    <name evidence="5" type="primary">regA</name>
    <name evidence="5" type="ORF">Poly30_37910</name>
</gene>
<keyword evidence="1 3" id="KW-0597">Phosphoprotein</keyword>
<dbReference type="CDD" id="cd17563">
    <property type="entry name" value="REC_RegA-like"/>
    <property type="match status" value="1"/>
</dbReference>
<dbReference type="InterPro" id="IPR002197">
    <property type="entry name" value="HTH_Fis"/>
</dbReference>
<dbReference type="AlphaFoldDB" id="A0A518EVY4"/>
<dbReference type="SUPFAM" id="SSF46689">
    <property type="entry name" value="Homeodomain-like"/>
    <property type="match status" value="1"/>
</dbReference>
<dbReference type="PANTHER" id="PTHR44591">
    <property type="entry name" value="STRESS RESPONSE REGULATOR PROTEIN 1"/>
    <property type="match status" value="1"/>
</dbReference>
<dbReference type="PROSITE" id="PS50110">
    <property type="entry name" value="RESPONSE_REGULATORY"/>
    <property type="match status" value="1"/>
</dbReference>
<dbReference type="Gene3D" id="1.10.10.60">
    <property type="entry name" value="Homeodomain-like"/>
    <property type="match status" value="1"/>
</dbReference>
<evidence type="ECO:0000259" key="4">
    <source>
        <dbReference type="PROSITE" id="PS50110"/>
    </source>
</evidence>
<evidence type="ECO:0000256" key="3">
    <source>
        <dbReference type="PROSITE-ProRule" id="PRU00169"/>
    </source>
</evidence>
<dbReference type="Proteomes" id="UP000320390">
    <property type="component" value="Chromosome"/>
</dbReference>
<accession>A0A518EVY4</accession>
<dbReference type="EMBL" id="CP036434">
    <property type="protein sequence ID" value="QDV08255.1"/>
    <property type="molecule type" value="Genomic_DNA"/>
</dbReference>
<evidence type="ECO:0000256" key="2">
    <source>
        <dbReference type="ARBA" id="ARBA00023012"/>
    </source>
</evidence>
<protein>
    <submittedName>
        <fullName evidence="5">Photosynthetic apparatus regulatory protein RegA</fullName>
    </submittedName>
</protein>
<keyword evidence="2" id="KW-0902">Two-component regulatory system</keyword>
<dbReference type="Pfam" id="PF02954">
    <property type="entry name" value="HTH_8"/>
    <property type="match status" value="1"/>
</dbReference>
<name>A0A518EVY4_9BACT</name>
<evidence type="ECO:0000313" key="5">
    <source>
        <dbReference type="EMBL" id="QDV08255.1"/>
    </source>
</evidence>
<dbReference type="GO" id="GO:0000160">
    <property type="term" value="P:phosphorelay signal transduction system"/>
    <property type="evidence" value="ECO:0007669"/>
    <property type="project" value="UniProtKB-KW"/>
</dbReference>
<dbReference type="GO" id="GO:0043565">
    <property type="term" value="F:sequence-specific DNA binding"/>
    <property type="evidence" value="ECO:0007669"/>
    <property type="project" value="InterPro"/>
</dbReference>
<dbReference type="InterPro" id="IPR009057">
    <property type="entry name" value="Homeodomain-like_sf"/>
</dbReference>
<dbReference type="Pfam" id="PF00072">
    <property type="entry name" value="Response_reg"/>
    <property type="match status" value="1"/>
</dbReference>
<dbReference type="SMART" id="SM00448">
    <property type="entry name" value="REC"/>
    <property type="match status" value="1"/>
</dbReference>
<dbReference type="PRINTS" id="PR01590">
    <property type="entry name" value="HTHFIS"/>
</dbReference>
<dbReference type="SUPFAM" id="SSF52172">
    <property type="entry name" value="CheY-like"/>
    <property type="match status" value="1"/>
</dbReference>
<dbReference type="InterPro" id="IPR050595">
    <property type="entry name" value="Bact_response_regulator"/>
</dbReference>
<feature type="domain" description="Response regulatory" evidence="4">
    <location>
        <begin position="8"/>
        <end position="122"/>
    </location>
</feature>
<dbReference type="Gene3D" id="3.40.50.2300">
    <property type="match status" value="1"/>
</dbReference>
<evidence type="ECO:0000256" key="1">
    <source>
        <dbReference type="ARBA" id="ARBA00022553"/>
    </source>
</evidence>
<organism evidence="5 6">
    <name type="scientific">Saltatorellus ferox</name>
    <dbReference type="NCBI Taxonomy" id="2528018"/>
    <lineage>
        <taxon>Bacteria</taxon>
        <taxon>Pseudomonadati</taxon>
        <taxon>Planctomycetota</taxon>
        <taxon>Planctomycetia</taxon>
        <taxon>Planctomycetia incertae sedis</taxon>
        <taxon>Saltatorellus</taxon>
    </lineage>
</organism>
<keyword evidence="6" id="KW-1185">Reference proteome</keyword>
<feature type="modified residue" description="4-aspartylphosphate" evidence="3">
    <location>
        <position position="57"/>
    </location>
</feature>